<evidence type="ECO:0000313" key="2">
    <source>
        <dbReference type="EMBL" id="ONI21621.1"/>
    </source>
</evidence>
<feature type="compositionally biased region" description="Polar residues" evidence="1">
    <location>
        <begin position="1"/>
        <end position="14"/>
    </location>
</feature>
<dbReference type="AlphaFoldDB" id="A0A251QCR6"/>
<gene>
    <name evidence="2" type="ORF">PRUPE_2G076100</name>
</gene>
<accession>A0A251QCR6</accession>
<organism evidence="2 3">
    <name type="scientific">Prunus persica</name>
    <name type="common">Peach</name>
    <name type="synonym">Amygdalus persica</name>
    <dbReference type="NCBI Taxonomy" id="3760"/>
    <lineage>
        <taxon>Eukaryota</taxon>
        <taxon>Viridiplantae</taxon>
        <taxon>Streptophyta</taxon>
        <taxon>Embryophyta</taxon>
        <taxon>Tracheophyta</taxon>
        <taxon>Spermatophyta</taxon>
        <taxon>Magnoliopsida</taxon>
        <taxon>eudicotyledons</taxon>
        <taxon>Gunneridae</taxon>
        <taxon>Pentapetalae</taxon>
        <taxon>rosids</taxon>
        <taxon>fabids</taxon>
        <taxon>Rosales</taxon>
        <taxon>Rosaceae</taxon>
        <taxon>Amygdaloideae</taxon>
        <taxon>Amygdaleae</taxon>
        <taxon>Prunus</taxon>
    </lineage>
</organism>
<feature type="compositionally biased region" description="Polar residues" evidence="1">
    <location>
        <begin position="67"/>
        <end position="76"/>
    </location>
</feature>
<proteinExistence type="predicted"/>
<sequence>MERKGFTSSTSTTVIVEAPGERAEQALKQDGSPNEAVKLLKEKHEKEFGGSGKRTEQELPQNKKSEAANTNGTNDKPVSIHRNPVKKATNSHHVGVFECNNRAQGTGCDIEDNEELAKRLVCFFVSVIPLAVKTHTPTD</sequence>
<reference evidence="2 3" key="1">
    <citation type="journal article" date="2013" name="Nat. Genet.">
        <title>The high-quality draft genome of peach (Prunus persica) identifies unique patterns of genetic diversity, domestication and genome evolution.</title>
        <authorList>
            <consortium name="International Peach Genome Initiative"/>
            <person name="Verde I."/>
            <person name="Abbott A.G."/>
            <person name="Scalabrin S."/>
            <person name="Jung S."/>
            <person name="Shu S."/>
            <person name="Marroni F."/>
            <person name="Zhebentyayeva T."/>
            <person name="Dettori M.T."/>
            <person name="Grimwood J."/>
            <person name="Cattonaro F."/>
            <person name="Zuccolo A."/>
            <person name="Rossini L."/>
            <person name="Jenkins J."/>
            <person name="Vendramin E."/>
            <person name="Meisel L.A."/>
            <person name="Decroocq V."/>
            <person name="Sosinski B."/>
            <person name="Prochnik S."/>
            <person name="Mitros T."/>
            <person name="Policriti A."/>
            <person name="Cipriani G."/>
            <person name="Dondini L."/>
            <person name="Ficklin S."/>
            <person name="Goodstein D.M."/>
            <person name="Xuan P."/>
            <person name="Del Fabbro C."/>
            <person name="Aramini V."/>
            <person name="Copetti D."/>
            <person name="Gonzalez S."/>
            <person name="Horner D.S."/>
            <person name="Falchi R."/>
            <person name="Lucas S."/>
            <person name="Mica E."/>
            <person name="Maldonado J."/>
            <person name="Lazzari B."/>
            <person name="Bielenberg D."/>
            <person name="Pirona R."/>
            <person name="Miculan M."/>
            <person name="Barakat A."/>
            <person name="Testolin R."/>
            <person name="Stella A."/>
            <person name="Tartarini S."/>
            <person name="Tonutti P."/>
            <person name="Arus P."/>
            <person name="Orellana A."/>
            <person name="Wells C."/>
            <person name="Main D."/>
            <person name="Vizzotto G."/>
            <person name="Silva H."/>
            <person name="Salamini F."/>
            <person name="Schmutz J."/>
            <person name="Morgante M."/>
            <person name="Rokhsar D.S."/>
        </authorList>
    </citation>
    <scope>NUCLEOTIDE SEQUENCE [LARGE SCALE GENOMIC DNA]</scope>
    <source>
        <strain evidence="3">cv. Nemared</strain>
    </source>
</reference>
<keyword evidence="3" id="KW-1185">Reference proteome</keyword>
<feature type="compositionally biased region" description="Basic and acidic residues" evidence="1">
    <location>
        <begin position="38"/>
        <end position="66"/>
    </location>
</feature>
<evidence type="ECO:0000313" key="3">
    <source>
        <dbReference type="Proteomes" id="UP000006882"/>
    </source>
</evidence>
<dbReference type="EMBL" id="CM007652">
    <property type="protein sequence ID" value="ONI21621.1"/>
    <property type="molecule type" value="Genomic_DNA"/>
</dbReference>
<feature type="region of interest" description="Disordered" evidence="1">
    <location>
        <begin position="1"/>
        <end position="89"/>
    </location>
</feature>
<dbReference type="Proteomes" id="UP000006882">
    <property type="component" value="Chromosome G2"/>
</dbReference>
<name>A0A251QCR6_PRUPE</name>
<dbReference type="Gramene" id="ONI21621">
    <property type="protein sequence ID" value="ONI21621"/>
    <property type="gene ID" value="PRUPE_2G076100"/>
</dbReference>
<evidence type="ECO:0000256" key="1">
    <source>
        <dbReference type="SAM" id="MobiDB-lite"/>
    </source>
</evidence>
<protein>
    <submittedName>
        <fullName evidence="2">Uncharacterized protein</fullName>
    </submittedName>
</protein>